<keyword evidence="1" id="KW-0472">Membrane</keyword>
<dbReference type="OrthoDB" id="4417412at2"/>
<keyword evidence="1" id="KW-1133">Transmembrane helix</keyword>
<organism evidence="2 3">
    <name type="scientific">Corynebacterium frankenforstense DSM 45800</name>
    <dbReference type="NCBI Taxonomy" id="1437875"/>
    <lineage>
        <taxon>Bacteria</taxon>
        <taxon>Bacillati</taxon>
        <taxon>Actinomycetota</taxon>
        <taxon>Actinomycetes</taxon>
        <taxon>Mycobacteriales</taxon>
        <taxon>Corynebacteriaceae</taxon>
        <taxon>Corynebacterium</taxon>
    </lineage>
</organism>
<name>A0A1L7CV56_9CORY</name>
<feature type="transmembrane region" description="Helical" evidence="1">
    <location>
        <begin position="6"/>
        <end position="28"/>
    </location>
</feature>
<dbReference type="EMBL" id="CP009247">
    <property type="protein sequence ID" value="APT89714.1"/>
    <property type="molecule type" value="Genomic_DNA"/>
</dbReference>
<dbReference type="RefSeq" id="WP_083666981.1">
    <property type="nucleotide sequence ID" value="NZ_CP009247.1"/>
</dbReference>
<reference evidence="2 3" key="1">
    <citation type="submission" date="2014-08" db="EMBL/GenBank/DDBJ databases">
        <title>Complete genome sequence of Corynebacterium frankenforstense ST18(T) (=DSM 45800(T)), isolated from raw cow milk.</title>
        <authorList>
            <person name="Ruckert C."/>
            <person name="Albersmeier A."/>
            <person name="Winkler A."/>
            <person name="Lipski A."/>
            <person name="Kalinowski J."/>
        </authorList>
    </citation>
    <scope>NUCLEOTIDE SEQUENCE [LARGE SCALE GENOMIC DNA]</scope>
    <source>
        <strain evidence="2 3">ST18</strain>
    </source>
</reference>
<feature type="transmembrane region" description="Helical" evidence="1">
    <location>
        <begin position="35"/>
        <end position="60"/>
    </location>
</feature>
<dbReference type="Proteomes" id="UP000185434">
    <property type="component" value="Chromosome"/>
</dbReference>
<dbReference type="KEGG" id="cfk:CFRA_11315"/>
<dbReference type="AlphaFoldDB" id="A0A1L7CV56"/>
<proteinExistence type="predicted"/>
<accession>A0A1L7CV56</accession>
<evidence type="ECO:0000313" key="2">
    <source>
        <dbReference type="EMBL" id="APT89714.1"/>
    </source>
</evidence>
<keyword evidence="1" id="KW-0812">Transmembrane</keyword>
<evidence type="ECO:0000256" key="1">
    <source>
        <dbReference type="SAM" id="Phobius"/>
    </source>
</evidence>
<protein>
    <submittedName>
        <fullName evidence="2">Uncharacterized protein</fullName>
    </submittedName>
</protein>
<evidence type="ECO:0000313" key="3">
    <source>
        <dbReference type="Proteomes" id="UP000185434"/>
    </source>
</evidence>
<keyword evidence="3" id="KW-1185">Reference proteome</keyword>
<gene>
    <name evidence="2" type="ORF">CFRA_11315</name>
</gene>
<sequence>MSPVMWVTVCSVLIAFFCLLGAFALFMYGKPRKWVWLLGGLAFVCVTVIPVGIAVFYASVNN</sequence>